<dbReference type="Pfam" id="PF18705">
    <property type="entry name" value="DUF5643"/>
    <property type="match status" value="1"/>
</dbReference>
<evidence type="ECO:0000313" key="5">
    <source>
        <dbReference type="EMBL" id="MCQ4768928.1"/>
    </source>
</evidence>
<evidence type="ECO:0000259" key="4">
    <source>
        <dbReference type="Pfam" id="PF18705"/>
    </source>
</evidence>
<keyword evidence="2" id="KW-0472">Membrane</keyword>
<keyword evidence="2" id="KW-0812">Transmembrane</keyword>
<dbReference type="Pfam" id="PF13786">
    <property type="entry name" value="DUF4179"/>
    <property type="match status" value="1"/>
</dbReference>
<feature type="transmembrane region" description="Helical" evidence="2">
    <location>
        <begin position="41"/>
        <end position="61"/>
    </location>
</feature>
<feature type="domain" description="DUF5643" evidence="4">
    <location>
        <begin position="251"/>
        <end position="349"/>
    </location>
</feature>
<dbReference type="InterPro" id="IPR025436">
    <property type="entry name" value="DUF4179"/>
</dbReference>
<reference evidence="5" key="1">
    <citation type="submission" date="2022-06" db="EMBL/GenBank/DDBJ databases">
        <title>Isolation of gut microbiota from human fecal samples.</title>
        <authorList>
            <person name="Pamer E.G."/>
            <person name="Barat B."/>
            <person name="Waligurski E."/>
            <person name="Medina S."/>
            <person name="Paddock L."/>
            <person name="Mostad J."/>
        </authorList>
    </citation>
    <scope>NUCLEOTIDE SEQUENCE</scope>
    <source>
        <strain evidence="5">DFI.9.91</strain>
    </source>
</reference>
<name>A0AAW5JMP1_9FIRM</name>
<keyword evidence="2" id="KW-1133">Transmembrane helix</keyword>
<proteinExistence type="predicted"/>
<sequence length="457" mass="50424">MSRKDEYWILIQTLNETPAALDGAVDRARARARRSRAGRRFGIPLASLAGVAAAFVVLVNVSTPFAMACKSVPVIRELAEAVALEPSLKTALEHDYLQPVFQTQTKDGVTASVRYLIVDQNNLNVFYTLRSDGDTQLEAHPELLDSDGNRVDGYVATWGAPSQQDEEDYKLARFYFVDGHVPKALRLRLDIQDTGRAKEGLDSSTAIPTPAPTAPSGGPWHDAEPSHLPPALTTFTFGLTIDPNLLGPGRSIALDQWVELDGQRIRLESLTIDPTRMEFTLSEDPDNTALLKGLSCYAVDGLGNRYERPSVTYGGGETIQLESCYFSDSRNLTLCITGASWLDKDKTSFTLDLSTGQADWLPEGMVIESVERSGNNVYWALQPGDGVSLHWSYYDPEGGEHEWGGYSMSATDEDGDGWCERSTEYRTLLDYPWDTVTIVLTSNRSTEFAQPIQIPIK</sequence>
<dbReference type="RefSeq" id="WP_256302862.1">
    <property type="nucleotide sequence ID" value="NZ_JANFYS010000001.1"/>
</dbReference>
<organism evidence="5 6">
    <name type="scientific">Intestinimonas massiliensis</name>
    <name type="common">ex Afouda et al. 2020</name>
    <dbReference type="NCBI Taxonomy" id="1673721"/>
    <lineage>
        <taxon>Bacteria</taxon>
        <taxon>Bacillati</taxon>
        <taxon>Bacillota</taxon>
        <taxon>Clostridia</taxon>
        <taxon>Eubacteriales</taxon>
        <taxon>Intestinimonas</taxon>
    </lineage>
</organism>
<gene>
    <name evidence="5" type="ORF">NE579_00410</name>
</gene>
<feature type="compositionally biased region" description="Low complexity" evidence="1">
    <location>
        <begin position="203"/>
        <end position="219"/>
    </location>
</feature>
<dbReference type="Proteomes" id="UP001204562">
    <property type="component" value="Unassembled WGS sequence"/>
</dbReference>
<accession>A0AAW5JMP1</accession>
<evidence type="ECO:0000259" key="3">
    <source>
        <dbReference type="Pfam" id="PF13786"/>
    </source>
</evidence>
<protein>
    <submittedName>
        <fullName evidence="5">DUF4179 domain-containing protein</fullName>
    </submittedName>
</protein>
<dbReference type="InterPro" id="IPR040680">
    <property type="entry name" value="DUF5643"/>
</dbReference>
<evidence type="ECO:0000256" key="1">
    <source>
        <dbReference type="SAM" id="MobiDB-lite"/>
    </source>
</evidence>
<dbReference type="AlphaFoldDB" id="A0AAW5JMP1"/>
<feature type="domain" description="DUF4179" evidence="3">
    <location>
        <begin position="47"/>
        <end position="131"/>
    </location>
</feature>
<dbReference type="EMBL" id="JANFYS010000001">
    <property type="protein sequence ID" value="MCQ4768928.1"/>
    <property type="molecule type" value="Genomic_DNA"/>
</dbReference>
<comment type="caution">
    <text evidence="5">The sequence shown here is derived from an EMBL/GenBank/DDBJ whole genome shotgun (WGS) entry which is preliminary data.</text>
</comment>
<evidence type="ECO:0000313" key="6">
    <source>
        <dbReference type="Proteomes" id="UP001204562"/>
    </source>
</evidence>
<dbReference type="Gene3D" id="2.60.40.1630">
    <property type="entry name" value="bacillus anthracis domain"/>
    <property type="match status" value="1"/>
</dbReference>
<feature type="region of interest" description="Disordered" evidence="1">
    <location>
        <begin position="196"/>
        <end position="224"/>
    </location>
</feature>
<evidence type="ECO:0000256" key="2">
    <source>
        <dbReference type="SAM" id="Phobius"/>
    </source>
</evidence>